<dbReference type="PANTHER" id="PTHR32060:SF30">
    <property type="entry name" value="CARBOXY-TERMINAL PROCESSING PROTEASE CTPA"/>
    <property type="match status" value="1"/>
</dbReference>
<protein>
    <recommendedName>
        <fullName evidence="1">Tail specific protease domain-containing protein</fullName>
    </recommendedName>
</protein>
<dbReference type="Proteomes" id="UP001165296">
    <property type="component" value="Unassembled WGS sequence"/>
</dbReference>
<evidence type="ECO:0000313" key="2">
    <source>
        <dbReference type="EMBL" id="MCB2409124.1"/>
    </source>
</evidence>
<organism evidence="2 3">
    <name type="scientific">Hymenobacter lucidus</name>
    <dbReference type="NCBI Taxonomy" id="2880930"/>
    <lineage>
        <taxon>Bacteria</taxon>
        <taxon>Pseudomonadati</taxon>
        <taxon>Bacteroidota</taxon>
        <taxon>Cytophagia</taxon>
        <taxon>Cytophagales</taxon>
        <taxon>Hymenobacteraceae</taxon>
        <taxon>Hymenobacter</taxon>
    </lineage>
</organism>
<comment type="caution">
    <text evidence="2">The sequence shown here is derived from an EMBL/GenBank/DDBJ whole genome shotgun (WGS) entry which is preliminary data.</text>
</comment>
<evidence type="ECO:0000259" key="1">
    <source>
        <dbReference type="Pfam" id="PF03572"/>
    </source>
</evidence>
<name>A0ABS8AST4_9BACT</name>
<dbReference type="Pfam" id="PF03572">
    <property type="entry name" value="Peptidase_S41"/>
    <property type="match status" value="1"/>
</dbReference>
<dbReference type="EMBL" id="JAJADR010000003">
    <property type="protein sequence ID" value="MCB2409124.1"/>
    <property type="molecule type" value="Genomic_DNA"/>
</dbReference>
<dbReference type="RefSeq" id="WP_226176646.1">
    <property type="nucleotide sequence ID" value="NZ_JAJADR010000003.1"/>
</dbReference>
<accession>A0ABS8AST4</accession>
<dbReference type="InterPro" id="IPR005151">
    <property type="entry name" value="Tail-specific_protease"/>
</dbReference>
<dbReference type="PANTHER" id="PTHR32060">
    <property type="entry name" value="TAIL-SPECIFIC PROTEASE"/>
    <property type="match status" value="1"/>
</dbReference>
<dbReference type="Gene3D" id="3.90.226.10">
    <property type="entry name" value="2-enoyl-CoA Hydratase, Chain A, domain 1"/>
    <property type="match status" value="1"/>
</dbReference>
<proteinExistence type="predicted"/>
<feature type="domain" description="Tail specific protease" evidence="1">
    <location>
        <begin position="240"/>
        <end position="453"/>
    </location>
</feature>
<reference evidence="2" key="1">
    <citation type="submission" date="2021-10" db="EMBL/GenBank/DDBJ databases">
        <authorList>
            <person name="Dean J.D."/>
            <person name="Kim M.K."/>
            <person name="Newey C.N."/>
            <person name="Stoker T.S."/>
            <person name="Thompson D.W."/>
            <person name="Grose J.H."/>
        </authorList>
    </citation>
    <scope>NUCLEOTIDE SEQUENCE</scope>
    <source>
        <strain evidence="2">BT178</strain>
    </source>
</reference>
<sequence length="471" mass="53124">MLFFITTGADQQPGCGCAQDFSFTVQYLERNLPGFAHTVPPTRRRQYAAFKQQLGRAVAAQPSRLACLKYLTTYVEYFRDSHTSISTAGPTVPEDDRAAVARFLASPDFTVSGTLRVDSSRRNAAASDPLEGYYQAADGTYRVYLTRSKTSRRDYAGVIVAARTRLWRPGQIKFELRRNPDATYQAYQYQRNHSVYYVPVVRFAQGRLLGLGWHKQTPNQPAPPPAGPTADFRMLAGTEVAYLRLPSFAGEQWAQLDSLYRAVAPRILRSKYLIIDVRDNPGGADRNVTPLLPFFYARPIKETQAEEYYVTADNLRRYEEYLRRLQADSARYGSDAVWSFRQKLTWLKQVPLNSFVLNPQSTQKTYTLTASLLPLKVAVLYNRGCASACETLLFWARQPSKAVLVGENSAGFVGYGNSLPVTTPCQGFVLNVSTLRFKNQLAYEETGVAPHIRLRDNEDWLAQTLRILQSP</sequence>
<dbReference type="SUPFAM" id="SSF52096">
    <property type="entry name" value="ClpP/crotonase"/>
    <property type="match status" value="1"/>
</dbReference>
<dbReference type="InterPro" id="IPR029045">
    <property type="entry name" value="ClpP/crotonase-like_dom_sf"/>
</dbReference>
<evidence type="ECO:0000313" key="3">
    <source>
        <dbReference type="Proteomes" id="UP001165296"/>
    </source>
</evidence>
<gene>
    <name evidence="2" type="ORF">LGH74_14125</name>
</gene>
<keyword evidence="3" id="KW-1185">Reference proteome</keyword>